<dbReference type="InterPro" id="IPR004087">
    <property type="entry name" value="KH_dom"/>
</dbReference>
<dbReference type="CDD" id="cd22524">
    <property type="entry name" value="KH-I_Rrp4_prokar"/>
    <property type="match status" value="1"/>
</dbReference>
<dbReference type="HAMAP" id="MF_00623">
    <property type="entry name" value="Exosome_Rrp4"/>
    <property type="match status" value="1"/>
</dbReference>
<dbReference type="CDD" id="cd05789">
    <property type="entry name" value="S1_Rrp4"/>
    <property type="match status" value="1"/>
</dbReference>
<dbReference type="GO" id="GO:0005737">
    <property type="term" value="C:cytoplasm"/>
    <property type="evidence" value="ECO:0007669"/>
    <property type="project" value="UniProtKB-SubCell"/>
</dbReference>
<dbReference type="Gene3D" id="2.40.50.100">
    <property type="match status" value="1"/>
</dbReference>
<dbReference type="InterPro" id="IPR054371">
    <property type="entry name" value="RRP4_N"/>
</dbReference>
<dbReference type="Pfam" id="PF15985">
    <property type="entry name" value="KH_6"/>
    <property type="match status" value="1"/>
</dbReference>
<dbReference type="SMART" id="SM00316">
    <property type="entry name" value="S1"/>
    <property type="match status" value="1"/>
</dbReference>
<dbReference type="InterPro" id="IPR048565">
    <property type="entry name" value="S1_RRP4"/>
</dbReference>
<dbReference type="InterPro" id="IPR036612">
    <property type="entry name" value="KH_dom_type_1_sf"/>
</dbReference>
<dbReference type="NCBIfam" id="NF003181">
    <property type="entry name" value="PRK04163.1-1"/>
    <property type="match status" value="1"/>
</dbReference>
<comment type="function">
    <text evidence="5">Non-catalytic component of the exosome, which is a complex involved in RNA degradation. Increases the RNA binding and the efficiency of RNA degradation. Confers strong poly(A) specificity to the exosome.</text>
</comment>
<gene>
    <name evidence="5" type="primary">rrp4</name>
    <name evidence="7" type="ORF">DSO08_00925</name>
</gene>
<name>A0A523BGC8_9CREN</name>
<dbReference type="AlphaFoldDB" id="A0A523BGC8"/>
<protein>
    <recommendedName>
        <fullName evidence="5">Exosome complex component Rrp4</fullName>
    </recommendedName>
</protein>
<dbReference type="EMBL" id="QNVH01000004">
    <property type="protein sequence ID" value="TDA39975.1"/>
    <property type="molecule type" value="Genomic_DNA"/>
</dbReference>
<sequence>MPTNFSARQLVVPGFLLAEGKYEAGPNVYKEGERLYSTVIGLAELRNNTVTVIPLRGCYIPSVGDIVIGKVVDVITTAWMLDIRSPWLGVLFAKEHLSKPLNVMKEDARDYLDVGEMIIAKVISFDRTKNPALTTKEQGLGKIQRGTVIEVDPTRVPRIIGKKGSMISMLKKDSGCQIYVGQNGRIWISGKNREDEALVAGAIKKIEAEAHTTGLTDRIHEYLIKNRM</sequence>
<keyword evidence="3 5" id="KW-0271">Exosome</keyword>
<evidence type="ECO:0000313" key="8">
    <source>
        <dbReference type="Proteomes" id="UP000315399"/>
    </source>
</evidence>
<dbReference type="GO" id="GO:0071051">
    <property type="term" value="P:poly(A)-dependent snoRNA 3'-end processing"/>
    <property type="evidence" value="ECO:0007669"/>
    <property type="project" value="TreeGrafter"/>
</dbReference>
<comment type="caution">
    <text evidence="7">The sequence shown here is derived from an EMBL/GenBank/DDBJ whole genome shotgun (WGS) entry which is preliminary data.</text>
</comment>
<dbReference type="Proteomes" id="UP000315399">
    <property type="component" value="Unassembled WGS sequence"/>
</dbReference>
<dbReference type="Gene3D" id="2.40.50.140">
    <property type="entry name" value="Nucleic acid-binding proteins"/>
    <property type="match status" value="1"/>
</dbReference>
<dbReference type="Gene3D" id="3.30.1370.10">
    <property type="entry name" value="K Homology domain, type 1"/>
    <property type="match status" value="1"/>
</dbReference>
<dbReference type="SMART" id="SM00322">
    <property type="entry name" value="KH"/>
    <property type="match status" value="1"/>
</dbReference>
<accession>A0A523BGC8</accession>
<dbReference type="GO" id="GO:0000467">
    <property type="term" value="P:exonucleolytic trimming to generate mature 3'-end of 5.8S rRNA from tricistronic rRNA transcript (SSU-rRNA, 5.8S rRNA, LSU-rRNA)"/>
    <property type="evidence" value="ECO:0007669"/>
    <property type="project" value="TreeGrafter"/>
</dbReference>
<evidence type="ECO:0000256" key="4">
    <source>
        <dbReference type="ARBA" id="ARBA00022884"/>
    </source>
</evidence>
<dbReference type="GO" id="GO:0034475">
    <property type="term" value="P:U4 snRNA 3'-end processing"/>
    <property type="evidence" value="ECO:0007669"/>
    <property type="project" value="TreeGrafter"/>
</dbReference>
<dbReference type="GO" id="GO:0000178">
    <property type="term" value="C:exosome (RNase complex)"/>
    <property type="evidence" value="ECO:0007669"/>
    <property type="project" value="UniProtKB-KW"/>
</dbReference>
<dbReference type="PROSITE" id="PS50084">
    <property type="entry name" value="KH_TYPE_1"/>
    <property type="match status" value="1"/>
</dbReference>
<keyword evidence="2 5" id="KW-0963">Cytoplasm</keyword>
<dbReference type="PROSITE" id="PS50126">
    <property type="entry name" value="S1"/>
    <property type="match status" value="1"/>
</dbReference>
<evidence type="ECO:0000256" key="2">
    <source>
        <dbReference type="ARBA" id="ARBA00022490"/>
    </source>
</evidence>
<dbReference type="InterPro" id="IPR026699">
    <property type="entry name" value="Exosome_RNA_bind1/RRP40/RRP4"/>
</dbReference>
<dbReference type="PANTHER" id="PTHR21321:SF4">
    <property type="entry name" value="EXOSOME COMPLEX COMPONENT RRP4"/>
    <property type="match status" value="1"/>
</dbReference>
<dbReference type="SUPFAM" id="SSF50249">
    <property type="entry name" value="Nucleic acid-binding proteins"/>
    <property type="match status" value="1"/>
</dbReference>
<dbReference type="GO" id="GO:0008143">
    <property type="term" value="F:poly(A) binding"/>
    <property type="evidence" value="ECO:0007669"/>
    <property type="project" value="InterPro"/>
</dbReference>
<evidence type="ECO:0000256" key="5">
    <source>
        <dbReference type="HAMAP-Rule" id="MF_00623"/>
    </source>
</evidence>
<proteinExistence type="inferred from homology"/>
<dbReference type="InterPro" id="IPR003029">
    <property type="entry name" value="S1_domain"/>
</dbReference>
<dbReference type="SUPFAM" id="SSF110324">
    <property type="entry name" value="Ribosomal L27 protein-like"/>
    <property type="match status" value="1"/>
</dbReference>
<dbReference type="InterPro" id="IPR012340">
    <property type="entry name" value="NA-bd_OB-fold"/>
</dbReference>
<dbReference type="Pfam" id="PF22625">
    <property type="entry name" value="ECR1_N_2"/>
    <property type="match status" value="1"/>
</dbReference>
<reference evidence="7 8" key="1">
    <citation type="journal article" date="2019" name="Nat. Microbiol.">
        <title>Expanding anaerobic alkane metabolism in the domain of Archaea.</title>
        <authorList>
            <person name="Wang Y."/>
            <person name="Wegener G."/>
            <person name="Hou J."/>
            <person name="Wang F."/>
            <person name="Xiao X."/>
        </authorList>
    </citation>
    <scope>NUCLEOTIDE SEQUENCE [LARGE SCALE GENOMIC DNA]</scope>
    <source>
        <strain evidence="7">WYZ-LMO10</strain>
    </source>
</reference>
<dbReference type="InterPro" id="IPR004088">
    <property type="entry name" value="KH_dom_type_1"/>
</dbReference>
<comment type="similarity">
    <text evidence="1 5">Belongs to the RRP4 family.</text>
</comment>
<comment type="subunit">
    <text evidence="5">Component of the archaeal exosome complex. Forms a trimer of Rrp4 and/or Csl4 subunits. The trimer associates with an hexameric ring-like arrangement composed of 3 Rrp41-Rrp42 heterodimers.</text>
</comment>
<dbReference type="GO" id="GO:0071034">
    <property type="term" value="P:CUT catabolic process"/>
    <property type="evidence" value="ECO:0007669"/>
    <property type="project" value="TreeGrafter"/>
</dbReference>
<dbReference type="Pfam" id="PF21266">
    <property type="entry name" value="S1_RRP4"/>
    <property type="match status" value="1"/>
</dbReference>
<keyword evidence="4 5" id="KW-0694">RNA-binding</keyword>
<evidence type="ECO:0000259" key="6">
    <source>
        <dbReference type="PROSITE" id="PS50126"/>
    </source>
</evidence>
<evidence type="ECO:0000256" key="3">
    <source>
        <dbReference type="ARBA" id="ARBA00022835"/>
    </source>
</evidence>
<feature type="domain" description="S1 motif" evidence="6">
    <location>
        <begin position="64"/>
        <end position="136"/>
    </location>
</feature>
<comment type="subcellular location">
    <subcellularLocation>
        <location evidence="5">Cytoplasm</location>
    </subcellularLocation>
</comment>
<evidence type="ECO:0000313" key="7">
    <source>
        <dbReference type="EMBL" id="TDA39975.1"/>
    </source>
</evidence>
<dbReference type="SUPFAM" id="SSF54791">
    <property type="entry name" value="Eukaryotic type KH-domain (KH-domain type I)"/>
    <property type="match status" value="1"/>
</dbReference>
<organism evidence="7 8">
    <name type="scientific">Thermoproteota archaeon</name>
    <dbReference type="NCBI Taxonomy" id="2056631"/>
    <lineage>
        <taxon>Archaea</taxon>
        <taxon>Thermoproteota</taxon>
    </lineage>
</organism>
<evidence type="ECO:0000256" key="1">
    <source>
        <dbReference type="ARBA" id="ARBA00009155"/>
    </source>
</evidence>
<dbReference type="PANTHER" id="PTHR21321">
    <property type="entry name" value="PNAS-3 RELATED"/>
    <property type="match status" value="1"/>
</dbReference>
<dbReference type="InterPro" id="IPR023474">
    <property type="entry name" value="Rrp4"/>
</dbReference>